<dbReference type="InterPro" id="IPR001638">
    <property type="entry name" value="Solute-binding_3/MltF_N"/>
</dbReference>
<evidence type="ECO:0000313" key="7">
    <source>
        <dbReference type="Proteomes" id="UP000282674"/>
    </source>
</evidence>
<feature type="domain" description="Solute-binding protein family 3/N-terminal" evidence="5">
    <location>
        <begin position="35"/>
        <end position="258"/>
    </location>
</feature>
<dbReference type="EMBL" id="RFFG01000177">
    <property type="protein sequence ID" value="RMI33814.1"/>
    <property type="molecule type" value="Genomic_DNA"/>
</dbReference>
<comment type="similarity">
    <text evidence="1">Belongs to the bacterial solute-binding protein 3 family.</text>
</comment>
<dbReference type="AlphaFoldDB" id="A0A3M2L8U0"/>
<keyword evidence="2" id="KW-0813">Transport</keyword>
<dbReference type="SMART" id="SM00062">
    <property type="entry name" value="PBPb"/>
    <property type="match status" value="1"/>
</dbReference>
<feature type="chain" id="PRO_5039268785" evidence="4">
    <location>
        <begin position="22"/>
        <end position="274"/>
    </location>
</feature>
<dbReference type="Gene3D" id="3.40.190.10">
    <property type="entry name" value="Periplasmic binding protein-like II"/>
    <property type="match status" value="2"/>
</dbReference>
<name>A0A3M2L8U0_9ACTN</name>
<dbReference type="PANTHER" id="PTHR30085:SF6">
    <property type="entry name" value="ABC TRANSPORTER GLUTAMINE-BINDING PROTEIN GLNH"/>
    <property type="match status" value="1"/>
</dbReference>
<dbReference type="GO" id="GO:0005576">
    <property type="term" value="C:extracellular region"/>
    <property type="evidence" value="ECO:0007669"/>
    <property type="project" value="TreeGrafter"/>
</dbReference>
<dbReference type="Pfam" id="PF00497">
    <property type="entry name" value="SBP_bac_3"/>
    <property type="match status" value="1"/>
</dbReference>
<evidence type="ECO:0000256" key="3">
    <source>
        <dbReference type="ARBA" id="ARBA00022729"/>
    </source>
</evidence>
<evidence type="ECO:0000259" key="5">
    <source>
        <dbReference type="SMART" id="SM00062"/>
    </source>
</evidence>
<evidence type="ECO:0000256" key="1">
    <source>
        <dbReference type="ARBA" id="ARBA00010333"/>
    </source>
</evidence>
<reference evidence="6 7" key="1">
    <citation type="submission" date="2018-10" db="EMBL/GenBank/DDBJ databases">
        <title>Isolation from soil.</title>
        <authorList>
            <person name="Hu J."/>
        </authorList>
    </citation>
    <scope>NUCLEOTIDE SEQUENCE [LARGE SCALE GENOMIC DNA]</scope>
    <source>
        <strain evidence="6 7">NEAU-Ht49</strain>
    </source>
</reference>
<evidence type="ECO:0000256" key="2">
    <source>
        <dbReference type="ARBA" id="ARBA00022448"/>
    </source>
</evidence>
<feature type="signal peptide" evidence="4">
    <location>
        <begin position="1"/>
        <end position="21"/>
    </location>
</feature>
<evidence type="ECO:0000256" key="4">
    <source>
        <dbReference type="SAM" id="SignalP"/>
    </source>
</evidence>
<proteinExistence type="inferred from homology"/>
<keyword evidence="3 4" id="KW-0732">Signal</keyword>
<dbReference type="PROSITE" id="PS51257">
    <property type="entry name" value="PROKAR_LIPOPROTEIN"/>
    <property type="match status" value="1"/>
</dbReference>
<dbReference type="SUPFAM" id="SSF53850">
    <property type="entry name" value="Periplasmic binding protein-like II"/>
    <property type="match status" value="1"/>
</dbReference>
<accession>A0A3M2L8U0</accession>
<dbReference type="GO" id="GO:0006865">
    <property type="term" value="P:amino acid transport"/>
    <property type="evidence" value="ECO:0007669"/>
    <property type="project" value="TreeGrafter"/>
</dbReference>
<dbReference type="PANTHER" id="PTHR30085">
    <property type="entry name" value="AMINO ACID ABC TRANSPORTER PERMEASE"/>
    <property type="match status" value="1"/>
</dbReference>
<gene>
    <name evidence="6" type="ORF">EBO15_41285</name>
</gene>
<protein>
    <submittedName>
        <fullName evidence="6">Glutamate ABC transporter substrate-binding protein</fullName>
    </submittedName>
</protein>
<dbReference type="CDD" id="cd13690">
    <property type="entry name" value="PBP2_GluB"/>
    <property type="match status" value="1"/>
</dbReference>
<sequence>MGTVLRVAAAAGLALVSAGCAADAATAGSVATKRTLVVGVKADQPGLGLADAGGRVFSGFEVELGGEIARRVGASDVRYAAVTSDDREALLNGHKVDLVLASYSITAERSAKVTFAGPYYVAHQDIMVRSGERRIRGVRDLGGRRMCEASGSVSTSRVVRGLGIDAALVREPSYSACVRKLLDGSLDAVSTGDLVLAGFAAQNGGAVRILNRPFTEEPYGVGLRKGDVDGCEAVNKAITRLYQDGTAPRLLRKWFGASGLTNLVGTVPEFQGCS</sequence>
<dbReference type="InterPro" id="IPR051455">
    <property type="entry name" value="Bact_solute-bind_prot3"/>
</dbReference>
<evidence type="ECO:0000313" key="6">
    <source>
        <dbReference type="EMBL" id="RMI33814.1"/>
    </source>
</evidence>
<keyword evidence="7" id="KW-1185">Reference proteome</keyword>
<organism evidence="6 7">
    <name type="scientific">Actinomadura harenae</name>
    <dbReference type="NCBI Taxonomy" id="2483351"/>
    <lineage>
        <taxon>Bacteria</taxon>
        <taxon>Bacillati</taxon>
        <taxon>Actinomycetota</taxon>
        <taxon>Actinomycetes</taxon>
        <taxon>Streptosporangiales</taxon>
        <taxon>Thermomonosporaceae</taxon>
        <taxon>Actinomadura</taxon>
    </lineage>
</organism>
<dbReference type="RefSeq" id="WP_122199889.1">
    <property type="nucleotide sequence ID" value="NZ_JBHSKC010000029.1"/>
</dbReference>
<comment type="caution">
    <text evidence="6">The sequence shown here is derived from an EMBL/GenBank/DDBJ whole genome shotgun (WGS) entry which is preliminary data.</text>
</comment>
<dbReference type="Proteomes" id="UP000282674">
    <property type="component" value="Unassembled WGS sequence"/>
</dbReference>
<dbReference type="GO" id="GO:0030288">
    <property type="term" value="C:outer membrane-bounded periplasmic space"/>
    <property type="evidence" value="ECO:0007669"/>
    <property type="project" value="TreeGrafter"/>
</dbReference>
<dbReference type="OrthoDB" id="9807888at2"/>